<dbReference type="PROSITE" id="PS51525">
    <property type="entry name" value="NET"/>
    <property type="match status" value="1"/>
</dbReference>
<evidence type="ECO:0000256" key="2">
    <source>
        <dbReference type="ARBA" id="ARBA00023117"/>
    </source>
</evidence>
<dbReference type="InterPro" id="IPR038336">
    <property type="entry name" value="NET_sf"/>
</dbReference>
<keyword evidence="1" id="KW-0805">Transcription regulation</keyword>
<evidence type="ECO:0000256" key="1">
    <source>
        <dbReference type="ARBA" id="ARBA00023015"/>
    </source>
</evidence>
<feature type="region of interest" description="Disordered" evidence="4">
    <location>
        <begin position="308"/>
        <end position="336"/>
    </location>
</feature>
<comment type="caution">
    <text evidence="6">The sequence shown here is derived from an EMBL/GenBank/DDBJ whole genome shotgun (WGS) entry which is preliminary data.</text>
</comment>
<accession>A0A1R2CDD6</accession>
<evidence type="ECO:0000256" key="3">
    <source>
        <dbReference type="ARBA" id="ARBA00023163"/>
    </source>
</evidence>
<dbReference type="Proteomes" id="UP000187209">
    <property type="component" value="Unassembled WGS sequence"/>
</dbReference>
<evidence type="ECO:0000256" key="4">
    <source>
        <dbReference type="SAM" id="MobiDB-lite"/>
    </source>
</evidence>
<organism evidence="6 7">
    <name type="scientific">Stentor coeruleus</name>
    <dbReference type="NCBI Taxonomy" id="5963"/>
    <lineage>
        <taxon>Eukaryota</taxon>
        <taxon>Sar</taxon>
        <taxon>Alveolata</taxon>
        <taxon>Ciliophora</taxon>
        <taxon>Postciliodesmatophora</taxon>
        <taxon>Heterotrichea</taxon>
        <taxon>Heterotrichida</taxon>
        <taxon>Stentoridae</taxon>
        <taxon>Stentor</taxon>
    </lineage>
</organism>
<name>A0A1R2CDD6_9CILI</name>
<protein>
    <recommendedName>
        <fullName evidence="5">NET domain-containing protein</fullName>
    </recommendedName>
</protein>
<dbReference type="InterPro" id="IPR036427">
    <property type="entry name" value="Bromodomain-like_sf"/>
</dbReference>
<dbReference type="AlphaFoldDB" id="A0A1R2CDD6"/>
<dbReference type="InterPro" id="IPR001487">
    <property type="entry name" value="Bromodomain"/>
</dbReference>
<dbReference type="PANTHER" id="PTHR45926">
    <property type="entry name" value="OSJNBA0053K19.4 PROTEIN"/>
    <property type="match status" value="1"/>
</dbReference>
<keyword evidence="2" id="KW-0103">Bromodomain</keyword>
<dbReference type="EMBL" id="MPUH01000188">
    <property type="protein sequence ID" value="OMJ87017.1"/>
    <property type="molecule type" value="Genomic_DNA"/>
</dbReference>
<feature type="domain" description="NET" evidence="5">
    <location>
        <begin position="213"/>
        <end position="291"/>
    </location>
</feature>
<proteinExistence type="predicted"/>
<keyword evidence="3" id="KW-0804">Transcription</keyword>
<keyword evidence="7" id="KW-1185">Reference proteome</keyword>
<dbReference type="SUPFAM" id="SSF47370">
    <property type="entry name" value="Bromodomain"/>
    <property type="match status" value="1"/>
</dbReference>
<evidence type="ECO:0000259" key="5">
    <source>
        <dbReference type="PROSITE" id="PS51525"/>
    </source>
</evidence>
<feature type="compositionally biased region" description="Low complexity" evidence="4">
    <location>
        <begin position="318"/>
        <end position="328"/>
    </location>
</feature>
<dbReference type="OrthoDB" id="309000at2759"/>
<gene>
    <name evidence="6" type="ORF">SteCoe_11345</name>
</gene>
<dbReference type="Gene3D" id="1.20.1270.220">
    <property type="match status" value="1"/>
</dbReference>
<reference evidence="6 7" key="1">
    <citation type="submission" date="2016-11" db="EMBL/GenBank/DDBJ databases">
        <title>The macronuclear genome of Stentor coeruleus: a giant cell with tiny introns.</title>
        <authorList>
            <person name="Slabodnick M."/>
            <person name="Ruby J.G."/>
            <person name="Reiff S.B."/>
            <person name="Swart E.C."/>
            <person name="Gosai S."/>
            <person name="Prabakaran S."/>
            <person name="Witkowska E."/>
            <person name="Larue G.E."/>
            <person name="Fisher S."/>
            <person name="Freeman R.M."/>
            <person name="Gunawardena J."/>
            <person name="Chu W."/>
            <person name="Stover N.A."/>
            <person name="Gregory B.D."/>
            <person name="Nowacki M."/>
            <person name="Derisi J."/>
            <person name="Roy S.W."/>
            <person name="Marshall W.F."/>
            <person name="Sood P."/>
        </authorList>
    </citation>
    <scope>NUCLEOTIDE SEQUENCE [LARGE SCALE GENOMIC DNA]</scope>
    <source>
        <strain evidence="6">WM001</strain>
    </source>
</reference>
<dbReference type="Pfam" id="PF00439">
    <property type="entry name" value="Bromodomain"/>
    <property type="match status" value="1"/>
</dbReference>
<evidence type="ECO:0000313" key="6">
    <source>
        <dbReference type="EMBL" id="OMJ87017.1"/>
    </source>
</evidence>
<dbReference type="Gene3D" id="1.20.920.10">
    <property type="entry name" value="Bromodomain-like"/>
    <property type="match status" value="1"/>
</dbReference>
<dbReference type="Pfam" id="PF17035">
    <property type="entry name" value="BET"/>
    <property type="match status" value="1"/>
</dbReference>
<evidence type="ECO:0000313" key="7">
    <source>
        <dbReference type="Proteomes" id="UP000187209"/>
    </source>
</evidence>
<sequence length="362" mass="41896">MKDSTKEIFKSAKSKNQLEGNMEFSARQAQVINSLLPGRIRMEFLEQKISRTRRSEIEVIQAANLPEKRVTREKEPEFLNGQSEGFKKCYKFLQNLKRSPLSKIFWNTETMHKNFDPIEELVDLNIVENKLISGGYLSAYHLGKDIRTMISNSFQTNSQNTKLFLETFEFNSFFESSFQDLEAFIFNDNIIQELTQKIDSLTQDIKDSQNKNPQIMLLKDKKMTSIEKKQLVQSLKKLDPKYLSGVLKIVKGCMNIQGDELEFDLENLPNKVCRDLEKYIKQCLQIKQTNKPLRKGQNDIGKNEVLIQNTKKQPEPASESSESSSSSIESEDDMPGAPVYFDKIDHDISDYHHGISFDYSHY</sequence>
<dbReference type="InterPro" id="IPR027353">
    <property type="entry name" value="NET_dom"/>
</dbReference>